<dbReference type="Proteomes" id="UP001589707">
    <property type="component" value="Unassembled WGS sequence"/>
</dbReference>
<evidence type="ECO:0000313" key="2">
    <source>
        <dbReference type="Proteomes" id="UP001589707"/>
    </source>
</evidence>
<organism evidence="1 2">
    <name type="scientific">Brevibacterium otitidis</name>
    <dbReference type="NCBI Taxonomy" id="53364"/>
    <lineage>
        <taxon>Bacteria</taxon>
        <taxon>Bacillati</taxon>
        <taxon>Actinomycetota</taxon>
        <taxon>Actinomycetes</taxon>
        <taxon>Micrococcales</taxon>
        <taxon>Brevibacteriaceae</taxon>
        <taxon>Brevibacterium</taxon>
    </lineage>
</organism>
<dbReference type="RefSeq" id="WP_376841487.1">
    <property type="nucleotide sequence ID" value="NZ_JBHMAU010000119.1"/>
</dbReference>
<comment type="caution">
    <text evidence="1">The sequence shown here is derived from an EMBL/GenBank/DDBJ whole genome shotgun (WGS) entry which is preliminary data.</text>
</comment>
<name>A0ABV5X5V3_9MICO</name>
<dbReference type="EMBL" id="JBHMAU010000119">
    <property type="protein sequence ID" value="MFB9777513.1"/>
    <property type="molecule type" value="Genomic_DNA"/>
</dbReference>
<evidence type="ECO:0000313" key="1">
    <source>
        <dbReference type="EMBL" id="MFB9777513.1"/>
    </source>
</evidence>
<protein>
    <submittedName>
        <fullName evidence="1">O-methyltransferase</fullName>
    </submittedName>
</protein>
<accession>A0ABV5X5V3</accession>
<dbReference type="InterPro" id="IPR046788">
    <property type="entry name" value="Methyltransf_35"/>
</dbReference>
<reference evidence="1 2" key="1">
    <citation type="submission" date="2024-09" db="EMBL/GenBank/DDBJ databases">
        <authorList>
            <person name="Sun Q."/>
            <person name="Mori K."/>
        </authorList>
    </citation>
    <scope>NUCLEOTIDE SEQUENCE [LARGE SCALE GENOMIC DNA]</scope>
    <source>
        <strain evidence="1 2">JCM 11683</strain>
    </source>
</reference>
<gene>
    <name evidence="1" type="ORF">ACFFN1_14130</name>
</gene>
<proteinExistence type="predicted"/>
<sequence>MARQYEFRPAKAAQRRMIVDACRRLTAISALDQYQYVGFGGLEFIDFIEFHRGLGIPRMTSIERDTNIQHRLEFNKPYKGIRLLMGEARDQLPQVDWTIPAITWLDYTDVLTKDILRDLDYVVRSSVPGSIVIVTVNGAATFPLSSRLANLRERLGDLIGDDLDASSMNGWGPAQVERRVLQATAHSVSRDAHGRPFRQLFNFHYADDAKMLTWGGIITSSILDRTIDACRFDDLDFIRKDDDAFEIDIPVLTEREITFLETELVGSTTGAMPRIKGVEAKDIRAFAKVYRWRVGTR</sequence>
<dbReference type="Pfam" id="PF20553">
    <property type="entry name" value="Methyltransf_35"/>
    <property type="match status" value="1"/>
</dbReference>
<keyword evidence="2" id="KW-1185">Reference proteome</keyword>